<dbReference type="Gene3D" id="1.10.287.110">
    <property type="entry name" value="DnaJ domain"/>
    <property type="match status" value="1"/>
</dbReference>
<organism evidence="4 5">
    <name type="scientific">Escallonia rubra</name>
    <dbReference type="NCBI Taxonomy" id="112253"/>
    <lineage>
        <taxon>Eukaryota</taxon>
        <taxon>Viridiplantae</taxon>
        <taxon>Streptophyta</taxon>
        <taxon>Embryophyta</taxon>
        <taxon>Tracheophyta</taxon>
        <taxon>Spermatophyta</taxon>
        <taxon>Magnoliopsida</taxon>
        <taxon>eudicotyledons</taxon>
        <taxon>Gunneridae</taxon>
        <taxon>Pentapetalae</taxon>
        <taxon>asterids</taxon>
        <taxon>campanulids</taxon>
        <taxon>Escalloniales</taxon>
        <taxon>Escalloniaceae</taxon>
        <taxon>Escallonia</taxon>
    </lineage>
</organism>
<accession>A0AA88U952</accession>
<dbReference type="PANTHER" id="PTHR35099:SF2">
    <property type="entry name" value="OS02G0182700 PROTEIN"/>
    <property type="match status" value="1"/>
</dbReference>
<evidence type="ECO:0000313" key="5">
    <source>
        <dbReference type="Proteomes" id="UP001187471"/>
    </source>
</evidence>
<dbReference type="InterPro" id="IPR001623">
    <property type="entry name" value="DnaJ_domain"/>
</dbReference>
<evidence type="ECO:0000256" key="2">
    <source>
        <dbReference type="SAM" id="MobiDB-lite"/>
    </source>
</evidence>
<dbReference type="SUPFAM" id="SSF46565">
    <property type="entry name" value="Chaperone J-domain"/>
    <property type="match status" value="1"/>
</dbReference>
<dbReference type="EMBL" id="JAVXUO010002426">
    <property type="protein sequence ID" value="KAK2973351.1"/>
    <property type="molecule type" value="Genomic_DNA"/>
</dbReference>
<evidence type="ECO:0000313" key="4">
    <source>
        <dbReference type="EMBL" id="KAK2973351.1"/>
    </source>
</evidence>
<evidence type="ECO:0000259" key="3">
    <source>
        <dbReference type="PROSITE" id="PS50076"/>
    </source>
</evidence>
<reference evidence="4" key="1">
    <citation type="submission" date="2022-12" db="EMBL/GenBank/DDBJ databases">
        <title>Draft genome assemblies for two species of Escallonia (Escalloniales).</title>
        <authorList>
            <person name="Chanderbali A."/>
            <person name="Dervinis C."/>
            <person name="Anghel I."/>
            <person name="Soltis D."/>
            <person name="Soltis P."/>
            <person name="Zapata F."/>
        </authorList>
    </citation>
    <scope>NUCLEOTIDE SEQUENCE</scope>
    <source>
        <strain evidence="4">UCBG92.1500</strain>
        <tissue evidence="4">Leaf</tissue>
    </source>
</reference>
<dbReference type="AlphaFoldDB" id="A0AA88U952"/>
<feature type="compositionally biased region" description="Low complexity" evidence="2">
    <location>
        <begin position="104"/>
        <end position="113"/>
    </location>
</feature>
<sequence>MTTDDWITVALHDDTVVVELLLRLKQSCSESSYPTNPLPPLRWGHRQPRRPRSKSAKKDGEPTRFSPTTPLSWSGGGSSASDGCEESSRPSDPSSAGRSKGTFASESASASANKRSRKKKTFTELKEQESLLLKERNHLKRELASVHMTLKEQRARSENLKRLKLDYNLQPRSKMGVAPDEPVASIFNQSNQMEESTSNHHPLILPRCSTHDDLASSSSCVLQEDAETQGRRFVLPDLNMPLDDEFVPETRCHYEVLGLGRDYIADEIRSAYCRLALQRHPDKLSQFGFSPTEDTVLMAPMPMVPWMSIPPSPKRQAVLSDADPNKPVFENPTYNGVIAEKVSGRRSSSSKVSLKRNTFEQRAKENEIKRAYKERITELKEEIRTNKVEKRKKRENKKKENILKFGTKLQKITNPKTGTVTPPQSRFSLAQTSISGGTNYRREVAGTDTTTSHKKKKKKRRRLPNRLSPSPSMSFAWHWAPKSSPSGMGLRAGGASLRDLFCR</sequence>
<gene>
    <name evidence="4" type="ORF">RJ640_015106</name>
</gene>
<feature type="compositionally biased region" description="Basic residues" evidence="2">
    <location>
        <begin position="452"/>
        <end position="464"/>
    </location>
</feature>
<feature type="coiled-coil region" evidence="1">
    <location>
        <begin position="362"/>
        <end position="400"/>
    </location>
</feature>
<dbReference type="PROSITE" id="PS50076">
    <property type="entry name" value="DNAJ_2"/>
    <property type="match status" value="1"/>
</dbReference>
<dbReference type="CDD" id="cd06257">
    <property type="entry name" value="DnaJ"/>
    <property type="match status" value="1"/>
</dbReference>
<proteinExistence type="predicted"/>
<feature type="compositionally biased region" description="Basic residues" evidence="2">
    <location>
        <begin position="43"/>
        <end position="55"/>
    </location>
</feature>
<comment type="caution">
    <text evidence="4">The sequence shown here is derived from an EMBL/GenBank/DDBJ whole genome shotgun (WGS) entry which is preliminary data.</text>
</comment>
<dbReference type="Pfam" id="PF00226">
    <property type="entry name" value="DnaJ"/>
    <property type="match status" value="1"/>
</dbReference>
<dbReference type="Proteomes" id="UP001187471">
    <property type="component" value="Unassembled WGS sequence"/>
</dbReference>
<protein>
    <recommendedName>
        <fullName evidence="3">J domain-containing protein</fullName>
    </recommendedName>
</protein>
<dbReference type="InterPro" id="IPR036869">
    <property type="entry name" value="J_dom_sf"/>
</dbReference>
<keyword evidence="5" id="KW-1185">Reference proteome</keyword>
<feature type="region of interest" description="Disordered" evidence="2">
    <location>
        <begin position="435"/>
        <end position="490"/>
    </location>
</feature>
<name>A0AA88U952_9ASTE</name>
<feature type="region of interest" description="Disordered" evidence="2">
    <location>
        <begin position="28"/>
        <end position="123"/>
    </location>
</feature>
<feature type="domain" description="J" evidence="3">
    <location>
        <begin position="252"/>
        <end position="333"/>
    </location>
</feature>
<evidence type="ECO:0000256" key="1">
    <source>
        <dbReference type="SAM" id="Coils"/>
    </source>
</evidence>
<dbReference type="PANTHER" id="PTHR35099">
    <property type="entry name" value="OS02G0182700 PROTEIN"/>
    <property type="match status" value="1"/>
</dbReference>
<keyword evidence="1" id="KW-0175">Coiled coil</keyword>